<reference evidence="1 2" key="1">
    <citation type="submission" date="2018-06" db="EMBL/GenBank/DDBJ databases">
        <title>Genomic Encyclopedia of Type Strains, Phase IV (KMG-IV): sequencing the most valuable type-strain genomes for metagenomic binning, comparative biology and taxonomic classification.</title>
        <authorList>
            <person name="Goeker M."/>
        </authorList>
    </citation>
    <scope>NUCLEOTIDE SEQUENCE [LARGE SCALE GENOMIC DNA]</scope>
    <source>
        <strain evidence="1 2">DSM 25619</strain>
    </source>
</reference>
<proteinExistence type="predicted"/>
<accession>A0A366DKF6</accession>
<dbReference type="EMBL" id="QNRH01000013">
    <property type="protein sequence ID" value="RBO90516.1"/>
    <property type="molecule type" value="Genomic_DNA"/>
</dbReference>
<gene>
    <name evidence="1" type="ORF">DFR47_11377</name>
</gene>
<dbReference type="InterPro" id="IPR006521">
    <property type="entry name" value="Tail_protein_I"/>
</dbReference>
<dbReference type="AlphaFoldDB" id="A0A366DKF6"/>
<dbReference type="OrthoDB" id="7875566at2"/>
<dbReference type="Pfam" id="PF09684">
    <property type="entry name" value="Tail_P2_I"/>
    <property type="match status" value="1"/>
</dbReference>
<keyword evidence="2" id="KW-1185">Reference proteome</keyword>
<sequence>MSNRQALLPSNATALEITLSQVMDRMPEINAGIVALKGFKFDPNNSVIPYLIQEYGLEEIEEFFPIRREVITEGVKWRRLIGTPEAVHMALRWIGYRAAIEEEWVGRKKWNTFQLRFRDLPAADHPDLERIERIAEISTPLRSRFRRGVHLYDVGPLIGDCTRLNCTMLERESGVSLKADGPIWSFGRVQEIEHTLTEAEGLSLGNWIAPIEDGSLTFLDMTYPWLAATFLWVSLPTVQRQVLMASWFAGKSMHVRLTSRDGQTIGYRMCRASHAVRQRASAPYTVSGNHYEPFLGGTMLYVEAMTDFEDQSGVNAAHVSIIVGAERAAGVKPGKLWLEPDELIGGTEIVSTPVSIPLRTTVREQVKFLVRF</sequence>
<evidence type="ECO:0000313" key="2">
    <source>
        <dbReference type="Proteomes" id="UP000252893"/>
    </source>
</evidence>
<dbReference type="Proteomes" id="UP000252893">
    <property type="component" value="Unassembled WGS sequence"/>
</dbReference>
<protein>
    <submittedName>
        <fullName evidence="1">Phage tail P2-like protein</fullName>
    </submittedName>
</protein>
<name>A0A366DKF6_9HYPH</name>
<organism evidence="1 2">
    <name type="scientific">Pseudochrobactrum asaccharolyticum</name>
    <dbReference type="NCBI Taxonomy" id="354351"/>
    <lineage>
        <taxon>Bacteria</taxon>
        <taxon>Pseudomonadati</taxon>
        <taxon>Pseudomonadota</taxon>
        <taxon>Alphaproteobacteria</taxon>
        <taxon>Hyphomicrobiales</taxon>
        <taxon>Brucellaceae</taxon>
        <taxon>Pseudochrobactrum</taxon>
    </lineage>
</organism>
<dbReference type="RefSeq" id="WP_113946265.1">
    <property type="nucleotide sequence ID" value="NZ_JBHEEG010000005.1"/>
</dbReference>
<evidence type="ECO:0000313" key="1">
    <source>
        <dbReference type="EMBL" id="RBO90516.1"/>
    </source>
</evidence>
<comment type="caution">
    <text evidence="1">The sequence shown here is derived from an EMBL/GenBank/DDBJ whole genome shotgun (WGS) entry which is preliminary data.</text>
</comment>